<evidence type="ECO:0000313" key="8">
    <source>
        <dbReference type="Proteomes" id="UP000218615"/>
    </source>
</evidence>
<sequence length="145" mass="17372">MMRKKSCGAVVFRKNREVKYLLLHYEAGHWDYVKGEVEKGESERDTVVRELMEETGITDARFIEGFREEIRYFFKMGGRTVYKEAVFFLMETETSEVVLSFEHTGYEWLDYQKAIERLTFENAKNILRKAHTFLKEQRIIENGHR</sequence>
<keyword evidence="8" id="KW-1185">Reference proteome</keyword>
<dbReference type="PROSITE" id="PS00893">
    <property type="entry name" value="NUDIX_BOX"/>
    <property type="match status" value="1"/>
</dbReference>
<evidence type="ECO:0000256" key="3">
    <source>
        <dbReference type="ARBA" id="ARBA00022741"/>
    </source>
</evidence>
<dbReference type="InterPro" id="IPR003565">
    <property type="entry name" value="Tetra_PHTase"/>
</dbReference>
<dbReference type="AlphaFoldDB" id="A0A284VR97"/>
<gene>
    <name evidence="7" type="ORF">MNV_50073</name>
</gene>
<dbReference type="CDD" id="cd03428">
    <property type="entry name" value="NUDIX_Ap4A_Nudt2"/>
    <property type="match status" value="1"/>
</dbReference>
<protein>
    <recommendedName>
        <fullName evidence="2">Bis(5'-nucleosyl)-tetraphosphatase [asymmetrical]</fullName>
    </recommendedName>
    <alternativeName>
        <fullName evidence="5">Diadenosine 5',5'''-P1,P4-tetraphosphate asymmetrical hydrolase</fullName>
    </alternativeName>
</protein>
<keyword evidence="4" id="KW-0378">Hydrolase</keyword>
<feature type="domain" description="Nudix hydrolase" evidence="6">
    <location>
        <begin position="2"/>
        <end position="131"/>
    </location>
</feature>
<dbReference type="GO" id="GO:0004081">
    <property type="term" value="F:bis(5'-nucleosyl)-tetraphosphatase (asymmetrical) activity"/>
    <property type="evidence" value="ECO:0007669"/>
    <property type="project" value="TreeGrafter"/>
</dbReference>
<dbReference type="InterPro" id="IPR020084">
    <property type="entry name" value="NUDIX_hydrolase_CS"/>
</dbReference>
<dbReference type="RefSeq" id="WP_096206449.1">
    <property type="nucleotide sequence ID" value="NZ_FZMP01000196.1"/>
</dbReference>
<dbReference type="EMBL" id="FZMP01000196">
    <property type="protein sequence ID" value="SNQ61814.1"/>
    <property type="molecule type" value="Genomic_DNA"/>
</dbReference>
<accession>A0A284VR97</accession>
<evidence type="ECO:0000256" key="1">
    <source>
        <dbReference type="ARBA" id="ARBA00005582"/>
    </source>
</evidence>
<dbReference type="PANTHER" id="PTHR21340:SF0">
    <property type="entry name" value="BIS(5'-NUCLEOSYL)-TETRAPHOSPHATASE [ASYMMETRICAL]"/>
    <property type="match status" value="1"/>
</dbReference>
<dbReference type="GO" id="GO:0000166">
    <property type="term" value="F:nucleotide binding"/>
    <property type="evidence" value="ECO:0007669"/>
    <property type="project" value="UniProtKB-KW"/>
</dbReference>
<organism evidence="7 8">
    <name type="scientific">Candidatus Methanoperedens nitratireducens</name>
    <dbReference type="NCBI Taxonomy" id="1392998"/>
    <lineage>
        <taxon>Archaea</taxon>
        <taxon>Methanobacteriati</taxon>
        <taxon>Methanobacteriota</taxon>
        <taxon>Stenosarchaea group</taxon>
        <taxon>Methanomicrobia</taxon>
        <taxon>Methanosarcinales</taxon>
        <taxon>ANME-2 cluster</taxon>
        <taxon>Candidatus Methanoperedentaceae</taxon>
        <taxon>Candidatus Methanoperedens</taxon>
    </lineage>
</organism>
<dbReference type="PROSITE" id="PS51462">
    <property type="entry name" value="NUDIX"/>
    <property type="match status" value="1"/>
</dbReference>
<evidence type="ECO:0000256" key="4">
    <source>
        <dbReference type="ARBA" id="ARBA00022801"/>
    </source>
</evidence>
<dbReference type="InterPro" id="IPR015797">
    <property type="entry name" value="NUDIX_hydrolase-like_dom_sf"/>
</dbReference>
<dbReference type="Pfam" id="PF00293">
    <property type="entry name" value="NUDIX"/>
    <property type="match status" value="1"/>
</dbReference>
<reference evidence="8" key="1">
    <citation type="submission" date="2017-06" db="EMBL/GenBank/DDBJ databases">
        <authorList>
            <person name="Cremers G."/>
        </authorList>
    </citation>
    <scope>NUCLEOTIDE SEQUENCE [LARGE SCALE GENOMIC DNA]</scope>
</reference>
<evidence type="ECO:0000256" key="5">
    <source>
        <dbReference type="ARBA" id="ARBA00032644"/>
    </source>
</evidence>
<evidence type="ECO:0000256" key="2">
    <source>
        <dbReference type="ARBA" id="ARBA00018911"/>
    </source>
</evidence>
<name>A0A284VR97_9EURY</name>
<comment type="similarity">
    <text evidence="1">Belongs to the Nudix hydrolase family.</text>
</comment>
<proteinExistence type="inferred from homology"/>
<dbReference type="Proteomes" id="UP000218615">
    <property type="component" value="Unassembled WGS sequence"/>
</dbReference>
<keyword evidence="3" id="KW-0547">Nucleotide-binding</keyword>
<dbReference type="OrthoDB" id="25379at2157"/>
<dbReference type="Gene3D" id="3.90.79.10">
    <property type="entry name" value="Nucleoside Triphosphate Pyrophosphohydrolase"/>
    <property type="match status" value="1"/>
</dbReference>
<dbReference type="PANTHER" id="PTHR21340">
    <property type="entry name" value="DIADENOSINE 5,5-P1,P4-TETRAPHOSPHATE PYROPHOSPHOHYDROLASE MUTT"/>
    <property type="match status" value="1"/>
</dbReference>
<dbReference type="InterPro" id="IPR000086">
    <property type="entry name" value="NUDIX_hydrolase_dom"/>
</dbReference>
<evidence type="ECO:0000259" key="6">
    <source>
        <dbReference type="PROSITE" id="PS51462"/>
    </source>
</evidence>
<dbReference type="GO" id="GO:0006754">
    <property type="term" value="P:ATP biosynthetic process"/>
    <property type="evidence" value="ECO:0007669"/>
    <property type="project" value="TreeGrafter"/>
</dbReference>
<dbReference type="GO" id="GO:0006167">
    <property type="term" value="P:AMP biosynthetic process"/>
    <property type="evidence" value="ECO:0007669"/>
    <property type="project" value="TreeGrafter"/>
</dbReference>
<dbReference type="InterPro" id="IPR051325">
    <property type="entry name" value="Nudix_hydrolase_domain"/>
</dbReference>
<dbReference type="SUPFAM" id="SSF55811">
    <property type="entry name" value="Nudix"/>
    <property type="match status" value="1"/>
</dbReference>
<evidence type="ECO:0000313" key="7">
    <source>
        <dbReference type="EMBL" id="SNQ61814.1"/>
    </source>
</evidence>